<evidence type="ECO:0000259" key="5">
    <source>
        <dbReference type="Pfam" id="PF03178"/>
    </source>
</evidence>
<evidence type="ECO:0000313" key="9">
    <source>
        <dbReference type="Proteomes" id="UP000789342"/>
    </source>
</evidence>
<dbReference type="InterPro" id="IPR018846">
    <property type="entry name" value="Beta-prop_RSE1/DDB1/CPSF1_1st"/>
</dbReference>
<accession>A0A9N9C5W9</accession>
<evidence type="ECO:0000259" key="6">
    <source>
        <dbReference type="Pfam" id="PF10433"/>
    </source>
</evidence>
<dbReference type="Pfam" id="PF23726">
    <property type="entry name" value="Beta-prop_RSE1_2nd"/>
    <property type="match status" value="1"/>
</dbReference>
<evidence type="ECO:0000259" key="7">
    <source>
        <dbReference type="Pfam" id="PF23726"/>
    </source>
</evidence>
<comment type="caution">
    <text evidence="8">The sequence shown here is derived from an EMBL/GenBank/DDBJ whole genome shotgun (WGS) entry which is preliminary data.</text>
</comment>
<feature type="domain" description="RSE1/DDB1/CPSF1 first beta-propeller" evidence="6">
    <location>
        <begin position="32"/>
        <end position="440"/>
    </location>
</feature>
<organism evidence="8 9">
    <name type="scientific">Acaulospora morrowiae</name>
    <dbReference type="NCBI Taxonomy" id="94023"/>
    <lineage>
        <taxon>Eukaryota</taxon>
        <taxon>Fungi</taxon>
        <taxon>Fungi incertae sedis</taxon>
        <taxon>Mucoromycota</taxon>
        <taxon>Glomeromycotina</taxon>
        <taxon>Glomeromycetes</taxon>
        <taxon>Diversisporales</taxon>
        <taxon>Acaulosporaceae</taxon>
        <taxon>Acaulospora</taxon>
    </lineage>
</organism>
<dbReference type="Pfam" id="PF03178">
    <property type="entry name" value="CPSF_A"/>
    <property type="match status" value="1"/>
</dbReference>
<dbReference type="Pfam" id="PF10433">
    <property type="entry name" value="Beta-prop_RSE1_1st"/>
    <property type="match status" value="1"/>
</dbReference>
<proteinExistence type="inferred from homology"/>
<keyword evidence="4" id="KW-0539">Nucleus</keyword>
<feature type="domain" description="RSE1/DDB1/CPSF1 second beta-propeller" evidence="7">
    <location>
        <begin position="499"/>
        <end position="840"/>
    </location>
</feature>
<dbReference type="InterPro" id="IPR011047">
    <property type="entry name" value="Quinoprotein_ADH-like_sf"/>
</dbReference>
<dbReference type="Gene3D" id="2.130.10.10">
    <property type="entry name" value="YVTN repeat-like/Quinoprotein amine dehydrogenase"/>
    <property type="match status" value="2"/>
</dbReference>
<feature type="domain" description="RSE1/DDB1/CPSF1 C-terminal" evidence="5">
    <location>
        <begin position="885"/>
        <end position="1241"/>
    </location>
</feature>
<dbReference type="EMBL" id="CAJVPV010005247">
    <property type="protein sequence ID" value="CAG8587532.1"/>
    <property type="molecule type" value="Genomic_DNA"/>
</dbReference>
<dbReference type="InterPro" id="IPR015943">
    <property type="entry name" value="WD40/YVTN_repeat-like_dom_sf"/>
</dbReference>
<dbReference type="Proteomes" id="UP000789342">
    <property type="component" value="Unassembled WGS sequence"/>
</dbReference>
<evidence type="ECO:0000256" key="4">
    <source>
        <dbReference type="ARBA" id="ARBA00023242"/>
    </source>
</evidence>
<dbReference type="InterPro" id="IPR050358">
    <property type="entry name" value="RSE1/DDB1/CFT1"/>
</dbReference>
<dbReference type="SUPFAM" id="SSF50998">
    <property type="entry name" value="Quinoprotein alcohol dehydrogenase-like"/>
    <property type="match status" value="1"/>
</dbReference>
<dbReference type="GO" id="GO:0003676">
    <property type="term" value="F:nucleic acid binding"/>
    <property type="evidence" value="ECO:0007669"/>
    <property type="project" value="InterPro"/>
</dbReference>
<gene>
    <name evidence="8" type="ORF">AMORRO_LOCUS7199</name>
</gene>
<dbReference type="OrthoDB" id="20774at2759"/>
<protein>
    <recommendedName>
        <fullName evidence="3">DNA damage-binding protein 1</fullName>
    </recommendedName>
</protein>
<name>A0A9N9C5W9_9GLOM</name>
<feature type="non-terminal residue" evidence="8">
    <location>
        <position position="1357"/>
    </location>
</feature>
<evidence type="ECO:0000256" key="2">
    <source>
        <dbReference type="ARBA" id="ARBA00007453"/>
    </source>
</evidence>
<dbReference type="PANTHER" id="PTHR10644">
    <property type="entry name" value="DNA REPAIR/RNA PROCESSING CPSF FAMILY"/>
    <property type="match status" value="1"/>
</dbReference>
<dbReference type="GO" id="GO:0005634">
    <property type="term" value="C:nucleus"/>
    <property type="evidence" value="ECO:0007669"/>
    <property type="project" value="UniProtKB-SubCell"/>
</dbReference>
<reference evidence="8" key="1">
    <citation type="submission" date="2021-06" db="EMBL/GenBank/DDBJ databases">
        <authorList>
            <person name="Kallberg Y."/>
            <person name="Tangrot J."/>
            <person name="Rosling A."/>
        </authorList>
    </citation>
    <scope>NUCLEOTIDE SEQUENCE</scope>
    <source>
        <strain evidence="8">CL551</strain>
    </source>
</reference>
<sequence length="1357" mass="154190">MTTYFDFSEIVKENENCKLRAYATTAVRSCTISHMLTCSLRGSERKDIVFAKETALELLEIVDEGKLNSIIEQPIFGTIKDIKVLHSIFPEPVLYDPFEKKEGTDSENNLDLRVIPGQDVLVCLSDSGMLLFLAYTESISSYMNNGKAIAVQDDDSSDFDIARMTGKFQLIKEIQIAKPGFDFKDLGRVVCVDPMGRLIAVAAWYNTFQIFSIPSGSIFNYDPSNNTKLYSQEGVIWNMTFLYPSDESRALLAMVVVDDRKTPHIVIYNFLATEKLEDDMIPTSIPRDAFVPLFCFLPMHLIPLPNFPECFLLVNEKEICFIHARHGKVKSGDLYPRPLPDPQSLMTAFAYPMDTSVLKRAAALPHSPKQYVYAGMENGGLYRIDIMSEKSIEFTLVRNDGINPVGSTMTSLCLDPEIGDIIIIGGDMCDGAVVKANPKSRAEITYEIPNWAPIWDFQMLDLNKEGHNVIFSCSGRGRQGSIRVIRKSFGVNILSSSDAEFDGVVSLWNLKCDVNDGVDTFLALSFINSTRLMQMTENGLNDVSDRSGFNLKVHSILVASYEPVPGYLIQIHKESIIISKPNIDVLHPITENVERYEWQVPENMRIEVAAVCQSMVFIGLTSGKENVICVLKLYYDAKINIMTFSDIAHVDLDCSPSFIRCFSVSSLTPVPLCIIGTYKTSVKFLSLSSENFLTILHEEILDLKDKTIIPESVYLIGNEEKAYFLVGIREGTIVYYEWSWSSENKLMLSQPNFRRIGASPVKLIVSHPNLPLLVDEENKSVSVLALSDRPWKIEYSHNTGFKFVCVKFKHYEHVQEATVFDYANLPRIYFFIAKDCLNFVQLDNFTNDNLRTIPVYDTPRRLIYDDFSKLLLVACTSHTKPFPSSVLKLVDPVTGKINDTFDLQPKDYPDTRESVYSIAEWKFTSERQEYRWFFIGTGHHMANKHAIGQTPPIGGRFLTFTISKIQDENEASGFVYKLTNRIVIDVEGIVHAICPLSDKYLLVSAENTMNLLRFDLEKKKFYKVHVQKLQWQILSINVHGTHILVGTSQCSIMYEFVAEKERFRLLKSERSVRLNLESILLSENFSIGSDKRGNVFGLWYNEASSPIDSCLVPVFSFNEAEAVSRFRSNFHKTQVKPDAEVSSSETKTEPKETSADIIWDARHDLDDHAAIVMGCSLLGSAFMFTRISIKDHNLLLNLQLVLENWPTTRPCLGNNNGRFRKMFHENSINHVIDGEMVSQFLKLSRSEQCRIVDMHPELIMAGTLFLRGDQFKLEEELYNKQHEDILETIFDLDEDHPMTPIHIDQNDVDEMNIDFESSMDQDFPDENFETDETENKDVDISRSMIQMASAEEIVDAL</sequence>
<evidence type="ECO:0000313" key="8">
    <source>
        <dbReference type="EMBL" id="CAG8587532.1"/>
    </source>
</evidence>
<keyword evidence="9" id="KW-1185">Reference proteome</keyword>
<comment type="subcellular location">
    <subcellularLocation>
        <location evidence="1">Nucleus</location>
    </subcellularLocation>
</comment>
<dbReference type="InterPro" id="IPR058543">
    <property type="entry name" value="Beta-prop_RSE1/DDB1/CPSF1_2nd"/>
</dbReference>
<evidence type="ECO:0000256" key="1">
    <source>
        <dbReference type="ARBA" id="ARBA00004123"/>
    </source>
</evidence>
<dbReference type="InterPro" id="IPR004871">
    <property type="entry name" value="RSE1/DDB1/CPSF1_C"/>
</dbReference>
<comment type="similarity">
    <text evidence="2">Belongs to the DDB1 family.</text>
</comment>
<dbReference type="SUPFAM" id="SSF101908">
    <property type="entry name" value="Putative isomerase YbhE"/>
    <property type="match status" value="1"/>
</dbReference>
<evidence type="ECO:0000256" key="3">
    <source>
        <dbReference type="ARBA" id="ARBA00014577"/>
    </source>
</evidence>